<sequence length="515" mass="59020">MLSELRQDESKLLSLPSEILAEIVKELRFIHVPLSAEYPNVKIEKETHENLKSLRLAHRTFADREDLNKILFSNICLEPTRAGLTSLQRGDFSRVAQHVQYVTFTTPPSWALPYKAYEKILRSSQESSVLFWPEGLKSAYDAYISDAKDTQALLEDTEGELKQVWTEILKTLGDRLEKVKLLSYDCEKIRQVKYLDAIGREEMGMPWQLPRHDHQEDKWAHFELRNENSEPTVEYHCKQATAVAGDKLIAMVFTCLAASAVAIPNLNIELLMTGDVECNDIPGWEDLDFSKLKVLHISPEIPSGENGLVERHLWGMSNSHAEKMKIKAGDFCHHLLDKCHSSIQHFAYGIDHAGKGVLCWPTRKPTHDFPELIHLTQKSNIFPQALAHWLLHLKSLRHLEVSGKVCRGPANIDWRFVFSAIREHPNVSGENPKGLRVDLDKLQVEGILSYSGVVCKDASIASKRHERDMSLEYWRDVNYGMEAHFYGEMPLEENKALLYRMGQWEPRDEEDESDS</sequence>
<organism evidence="1 2">
    <name type="scientific">Fusarium anthophilum</name>
    <dbReference type="NCBI Taxonomy" id="48485"/>
    <lineage>
        <taxon>Eukaryota</taxon>
        <taxon>Fungi</taxon>
        <taxon>Dikarya</taxon>
        <taxon>Ascomycota</taxon>
        <taxon>Pezizomycotina</taxon>
        <taxon>Sordariomycetes</taxon>
        <taxon>Hypocreomycetidae</taxon>
        <taxon>Hypocreales</taxon>
        <taxon>Nectriaceae</taxon>
        <taxon>Fusarium</taxon>
        <taxon>Fusarium fujikuroi species complex</taxon>
    </lineage>
</organism>
<gene>
    <name evidence="1" type="ORF">FANTH_13727</name>
</gene>
<dbReference type="EMBL" id="JABEVY010000509">
    <property type="protein sequence ID" value="KAF5230735.1"/>
    <property type="molecule type" value="Genomic_DNA"/>
</dbReference>
<reference evidence="1 2" key="1">
    <citation type="journal article" date="2020" name="BMC Genomics">
        <title>Correction to: Identification and distribution of gene clusters required for synthesis of sphingolipid metabolism inhibitors in diverse species of the filamentous fungus Fusarium.</title>
        <authorList>
            <person name="Kim H.S."/>
            <person name="Lohmar J.M."/>
            <person name="Busman M."/>
            <person name="Brown D.W."/>
            <person name="Naumann T.A."/>
            <person name="Divon H.H."/>
            <person name="Lysoe E."/>
            <person name="Uhlig S."/>
            <person name="Proctor R.H."/>
        </authorList>
    </citation>
    <scope>NUCLEOTIDE SEQUENCE [LARGE SCALE GENOMIC DNA]</scope>
    <source>
        <strain evidence="1 2">NRRL 25214</strain>
    </source>
</reference>
<evidence type="ECO:0000313" key="1">
    <source>
        <dbReference type="EMBL" id="KAF5230735.1"/>
    </source>
</evidence>
<accession>A0A8H5DPA5</accession>
<keyword evidence="2" id="KW-1185">Reference proteome</keyword>
<comment type="caution">
    <text evidence="1">The sequence shown here is derived from an EMBL/GenBank/DDBJ whole genome shotgun (WGS) entry which is preliminary data.</text>
</comment>
<dbReference type="AlphaFoldDB" id="A0A8H5DPA5"/>
<protein>
    <submittedName>
        <fullName evidence="1">Uncharacterized protein</fullName>
    </submittedName>
</protein>
<dbReference type="Proteomes" id="UP000573603">
    <property type="component" value="Unassembled WGS sequence"/>
</dbReference>
<name>A0A8H5DPA5_9HYPO</name>
<evidence type="ECO:0000313" key="2">
    <source>
        <dbReference type="Proteomes" id="UP000573603"/>
    </source>
</evidence>
<proteinExistence type="predicted"/>